<name>A0A087SYY9_STEMI</name>
<organism evidence="1 2">
    <name type="scientific">Stegodyphus mimosarum</name>
    <name type="common">African social velvet spider</name>
    <dbReference type="NCBI Taxonomy" id="407821"/>
    <lineage>
        <taxon>Eukaryota</taxon>
        <taxon>Metazoa</taxon>
        <taxon>Ecdysozoa</taxon>
        <taxon>Arthropoda</taxon>
        <taxon>Chelicerata</taxon>
        <taxon>Arachnida</taxon>
        <taxon>Araneae</taxon>
        <taxon>Araneomorphae</taxon>
        <taxon>Entelegynae</taxon>
        <taxon>Eresoidea</taxon>
        <taxon>Eresidae</taxon>
        <taxon>Stegodyphus</taxon>
    </lineage>
</organism>
<accession>A0A087SYY9</accession>
<dbReference type="EMBL" id="KK112604">
    <property type="protein sequence ID" value="KFM58078.1"/>
    <property type="molecule type" value="Genomic_DNA"/>
</dbReference>
<dbReference type="GO" id="GO:0005737">
    <property type="term" value="C:cytoplasm"/>
    <property type="evidence" value="ECO:0007669"/>
    <property type="project" value="TreeGrafter"/>
</dbReference>
<dbReference type="STRING" id="407821.A0A087SYY9"/>
<dbReference type="GO" id="GO:0005634">
    <property type="term" value="C:nucleus"/>
    <property type="evidence" value="ECO:0007669"/>
    <property type="project" value="TreeGrafter"/>
</dbReference>
<evidence type="ECO:0000313" key="2">
    <source>
        <dbReference type="Proteomes" id="UP000054359"/>
    </source>
</evidence>
<protein>
    <submittedName>
        <fullName evidence="1">Eukaryotic translation elongation factor 1 epsilon-1</fullName>
    </submittedName>
</protein>
<dbReference type="PANTHER" id="PTHR44490:SF1">
    <property type="entry name" value="EUKARYOTIC TRANSLATION ELONGATION FACTOR 1 EPSILON-1"/>
    <property type="match status" value="1"/>
</dbReference>
<evidence type="ECO:0000313" key="1">
    <source>
        <dbReference type="EMBL" id="KFM58078.1"/>
    </source>
</evidence>
<dbReference type="GO" id="GO:0017101">
    <property type="term" value="C:aminoacyl-tRNA synthetase multienzyme complex"/>
    <property type="evidence" value="ECO:0007669"/>
    <property type="project" value="InterPro"/>
</dbReference>
<dbReference type="GO" id="GO:0003746">
    <property type="term" value="F:translation elongation factor activity"/>
    <property type="evidence" value="ECO:0007669"/>
    <property type="project" value="UniProtKB-KW"/>
</dbReference>
<proteinExistence type="predicted"/>
<keyword evidence="1" id="KW-0648">Protein biosynthesis</keyword>
<dbReference type="GO" id="GO:0043517">
    <property type="term" value="P:positive regulation of DNA damage response, signal transduction by p53 class mediator"/>
    <property type="evidence" value="ECO:0007669"/>
    <property type="project" value="InterPro"/>
</dbReference>
<dbReference type="SUPFAM" id="SSF47616">
    <property type="entry name" value="GST C-terminal domain-like"/>
    <property type="match status" value="1"/>
</dbReference>
<keyword evidence="1" id="KW-0251">Elongation factor</keyword>
<dbReference type="PANTHER" id="PTHR44490">
    <property type="entry name" value="EUKARYOTIC TRANSLATION ELONGATION FACTOR 1 EPSILON-1"/>
    <property type="match status" value="1"/>
</dbReference>
<dbReference type="Gene3D" id="1.20.1050.10">
    <property type="match status" value="1"/>
</dbReference>
<dbReference type="OrthoDB" id="19141at2759"/>
<dbReference type="InterPro" id="IPR036282">
    <property type="entry name" value="Glutathione-S-Trfase_C_sf"/>
</dbReference>
<gene>
    <name evidence="1" type="ORF">X975_02332</name>
</gene>
<dbReference type="Proteomes" id="UP000054359">
    <property type="component" value="Unassembled WGS sequence"/>
</dbReference>
<keyword evidence="2" id="KW-1185">Reference proteome</keyword>
<feature type="non-terminal residue" evidence="1">
    <location>
        <position position="119"/>
    </location>
</feature>
<sequence length="119" mass="13887">MDQTKRILQDVLHVLKISDSDSLLNTTSKGVILKTRDGHEIKSFIPAATYIGQLVSQEDFTGVTKEEEASVYQWLEYCLLHMNSKEYQEMLTELNIFLEDKVYFISNRFTIVDLLHCYF</sequence>
<dbReference type="InterPro" id="IPR042450">
    <property type="entry name" value="EEF1E1"/>
</dbReference>
<reference evidence="1 2" key="1">
    <citation type="submission" date="2013-11" db="EMBL/GenBank/DDBJ databases">
        <title>Genome sequencing of Stegodyphus mimosarum.</title>
        <authorList>
            <person name="Bechsgaard J."/>
        </authorList>
    </citation>
    <scope>NUCLEOTIDE SEQUENCE [LARGE SCALE GENOMIC DNA]</scope>
</reference>
<dbReference type="AlphaFoldDB" id="A0A087SYY9"/>